<evidence type="ECO:0000313" key="7">
    <source>
        <dbReference type="EMBL" id="OBX78392.1"/>
    </source>
</evidence>
<evidence type="ECO:0000256" key="3">
    <source>
        <dbReference type="ARBA" id="ARBA00023002"/>
    </source>
</evidence>
<dbReference type="CDD" id="cd00207">
    <property type="entry name" value="fer2"/>
    <property type="match status" value="1"/>
</dbReference>
<dbReference type="Pfam" id="PF01799">
    <property type="entry name" value="Fer2_2"/>
    <property type="match status" value="1"/>
</dbReference>
<evidence type="ECO:0000259" key="6">
    <source>
        <dbReference type="PROSITE" id="PS51085"/>
    </source>
</evidence>
<proteinExistence type="predicted"/>
<keyword evidence="1" id="KW-0001">2Fe-2S</keyword>
<name>A0A1B8QCF2_9GAMM</name>
<dbReference type="RefSeq" id="WP_067236509.1">
    <property type="nucleotide sequence ID" value="NZ_LZMZ01000017.1"/>
</dbReference>
<evidence type="ECO:0000256" key="4">
    <source>
        <dbReference type="ARBA" id="ARBA00023004"/>
    </source>
</evidence>
<dbReference type="AlphaFoldDB" id="A0A1B8QCF2"/>
<gene>
    <name evidence="7" type="ORF">A9308_06325</name>
</gene>
<sequence>MSAPNSEPTTHSGEHSTTADFSLTINGQTYDLQGIDTRTSLLDLCRNTLALTGSKKGCDHGQCGACTMLVNGVRVNSCLTFAVMHAGDEITTIEGIAPPNDLDDDSAPAKLAPIQQAFLDHDAFQCGYCTSGQICSATALLNELRENTPSYVSVNLAQPLPDDLGKAINQHALRREIRERMSGNLCRCSAYPNIVRAIEQAFAIELDALKPTDLTDNQSTTEADI</sequence>
<dbReference type="SUPFAM" id="SSF47741">
    <property type="entry name" value="CO dehydrogenase ISP C-domain like"/>
    <property type="match status" value="1"/>
</dbReference>
<dbReference type="PROSITE" id="PS00197">
    <property type="entry name" value="2FE2S_FER_1"/>
    <property type="match status" value="1"/>
</dbReference>
<dbReference type="InterPro" id="IPR012675">
    <property type="entry name" value="Beta-grasp_dom_sf"/>
</dbReference>
<dbReference type="InterPro" id="IPR001041">
    <property type="entry name" value="2Fe-2S_ferredoxin-type"/>
</dbReference>
<dbReference type="OrthoDB" id="9775084at2"/>
<evidence type="ECO:0000256" key="5">
    <source>
        <dbReference type="ARBA" id="ARBA00023014"/>
    </source>
</evidence>
<feature type="domain" description="2Fe-2S ferredoxin-type" evidence="6">
    <location>
        <begin position="19"/>
        <end position="96"/>
    </location>
</feature>
<dbReference type="Gene3D" id="3.10.20.30">
    <property type="match status" value="1"/>
</dbReference>
<dbReference type="GO" id="GO:0051537">
    <property type="term" value="F:2 iron, 2 sulfur cluster binding"/>
    <property type="evidence" value="ECO:0007669"/>
    <property type="project" value="UniProtKB-KW"/>
</dbReference>
<dbReference type="FunFam" id="3.10.20.30:FF:000020">
    <property type="entry name" value="Xanthine dehydrogenase iron-sulfur subunit"/>
    <property type="match status" value="1"/>
</dbReference>
<organism evidence="7 8">
    <name type="scientific">Faucicola atlantae</name>
    <dbReference type="NCBI Taxonomy" id="34059"/>
    <lineage>
        <taxon>Bacteria</taxon>
        <taxon>Pseudomonadati</taxon>
        <taxon>Pseudomonadota</taxon>
        <taxon>Gammaproteobacteria</taxon>
        <taxon>Moraxellales</taxon>
        <taxon>Moraxellaceae</taxon>
        <taxon>Faucicola</taxon>
    </lineage>
</organism>
<dbReference type="PANTHER" id="PTHR45331">
    <property type="entry name" value="OXIDOREDUCTASE, IRON-SULPHUR BINDING SUBUNIT-RELATED-RELATED"/>
    <property type="match status" value="1"/>
</dbReference>
<keyword evidence="5" id="KW-0411">Iron-sulfur</keyword>
<dbReference type="EMBL" id="LZMZ01000017">
    <property type="protein sequence ID" value="OBX78392.1"/>
    <property type="molecule type" value="Genomic_DNA"/>
</dbReference>
<evidence type="ECO:0000256" key="2">
    <source>
        <dbReference type="ARBA" id="ARBA00022723"/>
    </source>
</evidence>
<dbReference type="Gene3D" id="1.10.150.120">
    <property type="entry name" value="[2Fe-2S]-binding domain"/>
    <property type="match status" value="1"/>
</dbReference>
<evidence type="ECO:0000256" key="1">
    <source>
        <dbReference type="ARBA" id="ARBA00022714"/>
    </source>
</evidence>
<dbReference type="STRING" id="34059.A9308_06325"/>
<dbReference type="GO" id="GO:0016903">
    <property type="term" value="F:oxidoreductase activity, acting on the aldehyde or oxo group of donors"/>
    <property type="evidence" value="ECO:0007669"/>
    <property type="project" value="TreeGrafter"/>
</dbReference>
<dbReference type="InterPro" id="IPR006058">
    <property type="entry name" value="2Fe2S_fd_BS"/>
</dbReference>
<accession>A0A1B8QCF2</accession>
<dbReference type="PROSITE" id="PS51085">
    <property type="entry name" value="2FE2S_FER_2"/>
    <property type="match status" value="1"/>
</dbReference>
<dbReference type="InterPro" id="IPR002888">
    <property type="entry name" value="2Fe-2S-bd"/>
</dbReference>
<dbReference type="Proteomes" id="UP000092508">
    <property type="component" value="Unassembled WGS sequence"/>
</dbReference>
<keyword evidence="2" id="KW-0479">Metal-binding</keyword>
<protein>
    <recommendedName>
        <fullName evidence="6">2Fe-2S ferredoxin-type domain-containing protein</fullName>
    </recommendedName>
</protein>
<keyword evidence="3" id="KW-0560">Oxidoreductase</keyword>
<dbReference type="InterPro" id="IPR036884">
    <property type="entry name" value="2Fe-2S-bd_dom_sf"/>
</dbReference>
<dbReference type="GO" id="GO:0046872">
    <property type="term" value="F:metal ion binding"/>
    <property type="evidence" value="ECO:0007669"/>
    <property type="project" value="UniProtKB-KW"/>
</dbReference>
<dbReference type="SUPFAM" id="SSF54292">
    <property type="entry name" value="2Fe-2S ferredoxin-like"/>
    <property type="match status" value="1"/>
</dbReference>
<evidence type="ECO:0000313" key="8">
    <source>
        <dbReference type="Proteomes" id="UP000092508"/>
    </source>
</evidence>
<dbReference type="InterPro" id="IPR052914">
    <property type="entry name" value="Aldehyde_Oxdr_Iron-Sulfur"/>
</dbReference>
<dbReference type="Pfam" id="PF00111">
    <property type="entry name" value="Fer2"/>
    <property type="match status" value="1"/>
</dbReference>
<keyword evidence="4" id="KW-0408">Iron</keyword>
<dbReference type="InterPro" id="IPR036010">
    <property type="entry name" value="2Fe-2S_ferredoxin-like_sf"/>
</dbReference>
<dbReference type="PANTHER" id="PTHR45331:SF2">
    <property type="entry name" value="OXIDOREDUCTASE WITH IRON-SULFUR SUBUNIT"/>
    <property type="match status" value="1"/>
</dbReference>
<reference evidence="7 8" key="1">
    <citation type="submission" date="2016-06" db="EMBL/GenBank/DDBJ databases">
        <title>Draft genome of Moraxella atlantae CCUG 66109.</title>
        <authorList>
            <person name="Salva-Serra F."/>
            <person name="Engstrom-Jakobsson H."/>
            <person name="Thorell K."/>
            <person name="Gonzales-Siles L."/>
            <person name="Karlsson R."/>
            <person name="Boulund F."/>
            <person name="Engstrand L."/>
            <person name="Kristiansson E."/>
            <person name="Moore E."/>
        </authorList>
    </citation>
    <scope>NUCLEOTIDE SEQUENCE [LARGE SCALE GENOMIC DNA]</scope>
    <source>
        <strain evidence="7 8">CCUG 66109</strain>
    </source>
</reference>
<comment type="caution">
    <text evidence="7">The sequence shown here is derived from an EMBL/GenBank/DDBJ whole genome shotgun (WGS) entry which is preliminary data.</text>
</comment>